<proteinExistence type="predicted"/>
<evidence type="ECO:0000256" key="1">
    <source>
        <dbReference type="SAM" id="MobiDB-lite"/>
    </source>
</evidence>
<feature type="compositionally biased region" description="Basic and acidic residues" evidence="1">
    <location>
        <begin position="171"/>
        <end position="182"/>
    </location>
</feature>
<feature type="compositionally biased region" description="Basic and acidic residues" evidence="1">
    <location>
        <begin position="136"/>
        <end position="147"/>
    </location>
</feature>
<dbReference type="RefSeq" id="XP_024744401.1">
    <property type="nucleotide sequence ID" value="XM_024870726.1"/>
</dbReference>
<keyword evidence="3" id="KW-1185">Reference proteome</keyword>
<feature type="region of interest" description="Disordered" evidence="1">
    <location>
        <begin position="1"/>
        <end position="71"/>
    </location>
</feature>
<gene>
    <name evidence="2" type="ORF">K444DRAFT_16991</name>
</gene>
<accession>A0A2J6TWV9</accession>
<feature type="region of interest" description="Disordered" evidence="1">
    <location>
        <begin position="87"/>
        <end position="234"/>
    </location>
</feature>
<reference evidence="2 3" key="1">
    <citation type="submission" date="2016-04" db="EMBL/GenBank/DDBJ databases">
        <title>A degradative enzymes factory behind the ericoid mycorrhizal symbiosis.</title>
        <authorList>
            <consortium name="DOE Joint Genome Institute"/>
            <person name="Martino E."/>
            <person name="Morin E."/>
            <person name="Grelet G."/>
            <person name="Kuo A."/>
            <person name="Kohler A."/>
            <person name="Daghino S."/>
            <person name="Barry K."/>
            <person name="Choi C."/>
            <person name="Cichocki N."/>
            <person name="Clum A."/>
            <person name="Copeland A."/>
            <person name="Hainaut M."/>
            <person name="Haridas S."/>
            <person name="Labutti K."/>
            <person name="Lindquist E."/>
            <person name="Lipzen A."/>
            <person name="Khouja H.-R."/>
            <person name="Murat C."/>
            <person name="Ohm R."/>
            <person name="Olson A."/>
            <person name="Spatafora J."/>
            <person name="Veneault-Fourrey C."/>
            <person name="Henrissat B."/>
            <person name="Grigoriev I."/>
            <person name="Martin F."/>
            <person name="Perotto S."/>
        </authorList>
    </citation>
    <scope>NUCLEOTIDE SEQUENCE [LARGE SCALE GENOMIC DNA]</scope>
    <source>
        <strain evidence="2 3">E</strain>
    </source>
</reference>
<organism evidence="2 3">
    <name type="scientific">Hyaloscypha bicolor E</name>
    <dbReference type="NCBI Taxonomy" id="1095630"/>
    <lineage>
        <taxon>Eukaryota</taxon>
        <taxon>Fungi</taxon>
        <taxon>Dikarya</taxon>
        <taxon>Ascomycota</taxon>
        <taxon>Pezizomycotina</taxon>
        <taxon>Leotiomycetes</taxon>
        <taxon>Helotiales</taxon>
        <taxon>Hyaloscyphaceae</taxon>
        <taxon>Hyaloscypha</taxon>
        <taxon>Hyaloscypha bicolor</taxon>
    </lineage>
</organism>
<name>A0A2J6TWV9_9HELO</name>
<dbReference type="AlphaFoldDB" id="A0A2J6TWV9"/>
<sequence length="234" mass="26237">MLAEDILQYSMTTRGQEQPRGVPPFGEKIFAIDPMDSKEQQRQMTRNHARTNADGVSQGQSSHESKMKLKIDKGKGVNAAWITEETLDSLDRGLSTIPQSYEAKGKGKEDADDRAVDDDWMAWGTSSKKSKKEKKKTKESIEQREEEAPVQDSVALDPDWGSGTERKKKGGRIETSKEEVHSNKLSQKLENLGEHEQLRPEVSGTANAKQTQETSEDDQLVVYDPGGRSEYWVP</sequence>
<dbReference type="GeneID" id="36578808"/>
<dbReference type="Proteomes" id="UP000235371">
    <property type="component" value="Unassembled WGS sequence"/>
</dbReference>
<feature type="compositionally biased region" description="Basic and acidic residues" evidence="1">
    <location>
        <begin position="103"/>
        <end position="114"/>
    </location>
</feature>
<dbReference type="InParanoid" id="A0A2J6TWV9"/>
<evidence type="ECO:0000313" key="3">
    <source>
        <dbReference type="Proteomes" id="UP000235371"/>
    </source>
</evidence>
<evidence type="ECO:0000313" key="2">
    <source>
        <dbReference type="EMBL" id="PMD67497.1"/>
    </source>
</evidence>
<feature type="compositionally biased region" description="Polar residues" evidence="1">
    <location>
        <begin position="204"/>
        <end position="213"/>
    </location>
</feature>
<protein>
    <submittedName>
        <fullName evidence="2">Uncharacterized protein</fullName>
    </submittedName>
</protein>
<dbReference type="EMBL" id="KZ613740">
    <property type="protein sequence ID" value="PMD67497.1"/>
    <property type="molecule type" value="Genomic_DNA"/>
</dbReference>